<comment type="caution">
    <text evidence="1">The sequence shown here is derived from an EMBL/GenBank/DDBJ whole genome shotgun (WGS) entry which is preliminary data.</text>
</comment>
<evidence type="ECO:0000313" key="1">
    <source>
        <dbReference type="EMBL" id="KAF9812817.1"/>
    </source>
</evidence>
<organism evidence="1 2">
    <name type="scientific">Rhodonia placenta</name>
    <dbReference type="NCBI Taxonomy" id="104341"/>
    <lineage>
        <taxon>Eukaryota</taxon>
        <taxon>Fungi</taxon>
        <taxon>Dikarya</taxon>
        <taxon>Basidiomycota</taxon>
        <taxon>Agaricomycotina</taxon>
        <taxon>Agaricomycetes</taxon>
        <taxon>Polyporales</taxon>
        <taxon>Adustoporiaceae</taxon>
        <taxon>Rhodonia</taxon>
    </lineage>
</organism>
<proteinExistence type="predicted"/>
<name>A0A8H7U155_9APHY</name>
<evidence type="ECO:0000313" key="2">
    <source>
        <dbReference type="Proteomes" id="UP000639403"/>
    </source>
</evidence>
<dbReference type="EMBL" id="JADOXO010000121">
    <property type="protein sequence ID" value="KAF9812817.1"/>
    <property type="molecule type" value="Genomic_DNA"/>
</dbReference>
<accession>A0A8H7U155</accession>
<gene>
    <name evidence="1" type="ORF">IEO21_05964</name>
</gene>
<dbReference type="AlphaFoldDB" id="A0A8H7U155"/>
<reference evidence="1" key="1">
    <citation type="submission" date="2020-11" db="EMBL/GenBank/DDBJ databases">
        <authorList>
            <person name="Koelle M."/>
            <person name="Horta M.A.C."/>
            <person name="Nowrousian M."/>
            <person name="Ohm R.A."/>
            <person name="Benz P."/>
            <person name="Pilgard A."/>
        </authorList>
    </citation>
    <scope>NUCLEOTIDE SEQUENCE</scope>
    <source>
        <strain evidence="1">FPRL280</strain>
    </source>
</reference>
<dbReference type="Proteomes" id="UP000639403">
    <property type="component" value="Unassembled WGS sequence"/>
</dbReference>
<reference evidence="1" key="2">
    <citation type="journal article" name="Front. Microbiol.">
        <title>Degradative Capacity of Two Strains of Rhodonia placenta: From Phenotype to Genotype.</title>
        <authorList>
            <person name="Kolle M."/>
            <person name="Horta M.A.C."/>
            <person name="Nowrousian M."/>
            <person name="Ohm R.A."/>
            <person name="Benz J.P."/>
            <person name="Pilgard A."/>
        </authorList>
    </citation>
    <scope>NUCLEOTIDE SEQUENCE</scope>
    <source>
        <strain evidence="1">FPRL280</strain>
    </source>
</reference>
<protein>
    <submittedName>
        <fullName evidence="1">Uncharacterized protein</fullName>
    </submittedName>
</protein>
<sequence length="222" mass="23638">MQPVRYCREVSVTGEGEIKDLEAASVDEHKPSARCSARGLDVYAPLNSILGEETSDCWPAATELDLSVRLDPHLSFSPIADTFRSAYESPRAPSIADSCLVGTLFDALNSGDNEARIATAKAMLTGDVWDDLKADMSIDFSSVFSMDSPSVWLSNAPSVYSTGSTKTGVPYHGLLLSLPPPSDLRVPHVVVKAVEPEPVFSSGVSASYFGSVNDFGAVGLTF</sequence>